<dbReference type="InterPro" id="IPR025662">
    <property type="entry name" value="Sigma_54_int_dom_ATP-bd_1"/>
</dbReference>
<dbReference type="PRINTS" id="PR01590">
    <property type="entry name" value="HTHFIS"/>
</dbReference>
<feature type="modified residue" description="4-aspartylphosphate" evidence="6">
    <location>
        <position position="54"/>
    </location>
</feature>
<evidence type="ECO:0000256" key="1">
    <source>
        <dbReference type="ARBA" id="ARBA00022553"/>
    </source>
</evidence>
<dbReference type="FunFam" id="3.40.50.300:FF:000006">
    <property type="entry name" value="DNA-binding transcriptional regulator NtrC"/>
    <property type="match status" value="1"/>
</dbReference>
<dbReference type="Gene3D" id="3.40.50.2300">
    <property type="match status" value="1"/>
</dbReference>
<dbReference type="Gene3D" id="1.10.10.60">
    <property type="entry name" value="Homeodomain-like"/>
    <property type="match status" value="1"/>
</dbReference>
<evidence type="ECO:0000256" key="5">
    <source>
        <dbReference type="ARBA" id="ARBA00023163"/>
    </source>
</evidence>
<proteinExistence type="predicted"/>
<dbReference type="InterPro" id="IPR002197">
    <property type="entry name" value="HTH_Fis"/>
</dbReference>
<dbReference type="InterPro" id="IPR027417">
    <property type="entry name" value="P-loop_NTPase"/>
</dbReference>
<dbReference type="AlphaFoldDB" id="A0AAJ1EIY8"/>
<evidence type="ECO:0000256" key="6">
    <source>
        <dbReference type="PROSITE-ProRule" id="PRU00169"/>
    </source>
</evidence>
<evidence type="ECO:0000313" key="10">
    <source>
        <dbReference type="Proteomes" id="UP001197609"/>
    </source>
</evidence>
<dbReference type="SUPFAM" id="SSF46689">
    <property type="entry name" value="Homeodomain-like"/>
    <property type="match status" value="1"/>
</dbReference>
<dbReference type="FunFam" id="3.40.50.2300:FF:000018">
    <property type="entry name" value="DNA-binding transcriptional regulator NtrC"/>
    <property type="match status" value="1"/>
</dbReference>
<keyword evidence="2" id="KW-0547">Nucleotide-binding</keyword>
<dbReference type="InterPro" id="IPR009057">
    <property type="entry name" value="Homeodomain-like_sf"/>
</dbReference>
<evidence type="ECO:0000256" key="2">
    <source>
        <dbReference type="ARBA" id="ARBA00022741"/>
    </source>
</evidence>
<dbReference type="SUPFAM" id="SSF52540">
    <property type="entry name" value="P-loop containing nucleoside triphosphate hydrolases"/>
    <property type="match status" value="1"/>
</dbReference>
<dbReference type="InterPro" id="IPR003593">
    <property type="entry name" value="AAA+_ATPase"/>
</dbReference>
<dbReference type="Gene3D" id="3.40.50.300">
    <property type="entry name" value="P-loop containing nucleotide triphosphate hydrolases"/>
    <property type="match status" value="1"/>
</dbReference>
<dbReference type="PANTHER" id="PTHR32071">
    <property type="entry name" value="TRANSCRIPTIONAL REGULATORY PROTEIN"/>
    <property type="match status" value="1"/>
</dbReference>
<dbReference type="InterPro" id="IPR011006">
    <property type="entry name" value="CheY-like_superfamily"/>
</dbReference>
<dbReference type="PROSITE" id="PS00688">
    <property type="entry name" value="SIGMA54_INTERACT_3"/>
    <property type="match status" value="1"/>
</dbReference>
<evidence type="ECO:0000256" key="4">
    <source>
        <dbReference type="ARBA" id="ARBA00023015"/>
    </source>
</evidence>
<organism evidence="9 10">
    <name type="scientific">Candidatus Methylomirabilis tolerans</name>
    <dbReference type="NCBI Taxonomy" id="3123416"/>
    <lineage>
        <taxon>Bacteria</taxon>
        <taxon>Candidatus Methylomirabilota</taxon>
        <taxon>Candidatus Methylomirabilia</taxon>
        <taxon>Candidatus Methylomirabilales</taxon>
        <taxon>Candidatus Methylomirabilaceae</taxon>
        <taxon>Candidatus Methylomirabilis</taxon>
    </lineage>
</organism>
<dbReference type="Pfam" id="PF02954">
    <property type="entry name" value="HTH_8"/>
    <property type="match status" value="1"/>
</dbReference>
<dbReference type="GO" id="GO:0043565">
    <property type="term" value="F:sequence-specific DNA binding"/>
    <property type="evidence" value="ECO:0007669"/>
    <property type="project" value="InterPro"/>
</dbReference>
<dbReference type="InterPro" id="IPR058031">
    <property type="entry name" value="AAA_lid_NorR"/>
</dbReference>
<protein>
    <submittedName>
        <fullName evidence="9">Sigma-54 dependent transcriptional regulator</fullName>
    </submittedName>
</protein>
<name>A0AAJ1EIY8_9BACT</name>
<dbReference type="Proteomes" id="UP001197609">
    <property type="component" value="Unassembled WGS sequence"/>
</dbReference>
<keyword evidence="4" id="KW-0805">Transcription regulation</keyword>
<gene>
    <name evidence="9" type="ORF">K8G79_04290</name>
</gene>
<evidence type="ECO:0000313" key="9">
    <source>
        <dbReference type="EMBL" id="MBZ0159346.1"/>
    </source>
</evidence>
<dbReference type="SMART" id="SM00382">
    <property type="entry name" value="AAA"/>
    <property type="match status" value="1"/>
</dbReference>
<dbReference type="InterPro" id="IPR001789">
    <property type="entry name" value="Sig_transdc_resp-reg_receiver"/>
</dbReference>
<keyword evidence="1 6" id="KW-0597">Phosphoprotein</keyword>
<dbReference type="Pfam" id="PF00158">
    <property type="entry name" value="Sigma54_activat"/>
    <property type="match status" value="1"/>
</dbReference>
<evidence type="ECO:0000256" key="3">
    <source>
        <dbReference type="ARBA" id="ARBA00022840"/>
    </source>
</evidence>
<dbReference type="CDD" id="cd00009">
    <property type="entry name" value="AAA"/>
    <property type="match status" value="1"/>
</dbReference>
<dbReference type="GO" id="GO:0000160">
    <property type="term" value="P:phosphorelay signal transduction system"/>
    <property type="evidence" value="ECO:0007669"/>
    <property type="project" value="InterPro"/>
</dbReference>
<keyword evidence="3" id="KW-0067">ATP-binding</keyword>
<dbReference type="GO" id="GO:0006355">
    <property type="term" value="P:regulation of DNA-templated transcription"/>
    <property type="evidence" value="ECO:0007669"/>
    <property type="project" value="InterPro"/>
</dbReference>
<dbReference type="InterPro" id="IPR002078">
    <property type="entry name" value="Sigma_54_int"/>
</dbReference>
<dbReference type="SUPFAM" id="SSF52172">
    <property type="entry name" value="CheY-like"/>
    <property type="match status" value="1"/>
</dbReference>
<dbReference type="InterPro" id="IPR025944">
    <property type="entry name" value="Sigma_54_int_dom_CS"/>
</dbReference>
<evidence type="ECO:0000259" key="7">
    <source>
        <dbReference type="PROSITE" id="PS50045"/>
    </source>
</evidence>
<reference evidence="9 10" key="1">
    <citation type="journal article" date="2021" name="bioRxiv">
        <title>Unraveling nitrogen, sulfur and carbon metabolic pathways and microbial community transcriptional responses to substrate deprivation and toxicity stresses in a bioreactor mimicking anoxic brackish coastal sediment conditions.</title>
        <authorList>
            <person name="Martins P.D."/>
            <person name="Echeveste M.J."/>
            <person name="Arshad A."/>
            <person name="Kurth J."/>
            <person name="Ouboter H."/>
            <person name="Jetten M.S.M."/>
            <person name="Welte C.U."/>
        </authorList>
    </citation>
    <scope>NUCLEOTIDE SEQUENCE [LARGE SCALE GENOMIC DNA]</scope>
    <source>
        <strain evidence="9">MAG_38</strain>
    </source>
</reference>
<feature type="domain" description="Sigma-54 factor interaction" evidence="7">
    <location>
        <begin position="144"/>
        <end position="375"/>
    </location>
</feature>
<keyword evidence="5" id="KW-0804">Transcription</keyword>
<comment type="caution">
    <text evidence="9">The sequence shown here is derived from an EMBL/GenBank/DDBJ whole genome shotgun (WGS) entry which is preliminary data.</text>
</comment>
<dbReference type="GO" id="GO:0005524">
    <property type="term" value="F:ATP binding"/>
    <property type="evidence" value="ECO:0007669"/>
    <property type="project" value="UniProtKB-KW"/>
</dbReference>
<dbReference type="PROSITE" id="PS00675">
    <property type="entry name" value="SIGMA54_INTERACT_1"/>
    <property type="match status" value="1"/>
</dbReference>
<dbReference type="Gene3D" id="1.10.8.60">
    <property type="match status" value="1"/>
</dbReference>
<dbReference type="Pfam" id="PF00072">
    <property type="entry name" value="Response_reg"/>
    <property type="match status" value="1"/>
</dbReference>
<accession>A0AAJ1EIY8</accession>
<sequence>MNPSTLLIVDDERTLARSIKLFMSEQGYEAEVAENADKALDLLDRLRPDLVFLDVCLPGLSGIELLKRIKEFDRNIAVIVMTAYSSIEGAVEAVKLGAFDYIKKPVDLDELKLLADRACESSRLRQELSYYRERDVRELPFMGIIGKCNAIREIIARIRQIAALEEPPPILITGETGTGKGLVARTLHRQSRRASRAFIEINCTALPATLMEAELFGYERGAFTDAKESKMGLFEAADGGFLYLDEVGDTELPLQGKLLRAVEEGVIRRVGGLRDRRVDVNIVAATHRDLEHEVKAARFRKDLYYRLAVITIDLPPLRERGEDILMLATHFLETFNAKYGKVIRAIDDRAARILCEYPWPGNIRELSHVIERAVLWSRGERLSVEQLSLTPSPQTTPPGALPAADLAQEPLPPGGIDLVAWERSLVEQALKESGGNKTKAAKLLHLSRDTLRYRLKKFGLSWP</sequence>
<feature type="domain" description="Response regulatory" evidence="8">
    <location>
        <begin position="5"/>
        <end position="119"/>
    </location>
</feature>
<dbReference type="PROSITE" id="PS50110">
    <property type="entry name" value="RESPONSE_REGULATORY"/>
    <property type="match status" value="1"/>
</dbReference>
<dbReference type="PROSITE" id="PS50045">
    <property type="entry name" value="SIGMA54_INTERACT_4"/>
    <property type="match status" value="1"/>
</dbReference>
<dbReference type="Pfam" id="PF25601">
    <property type="entry name" value="AAA_lid_14"/>
    <property type="match status" value="1"/>
</dbReference>
<dbReference type="SMART" id="SM00448">
    <property type="entry name" value="REC"/>
    <property type="match status" value="1"/>
</dbReference>
<evidence type="ECO:0000259" key="8">
    <source>
        <dbReference type="PROSITE" id="PS50110"/>
    </source>
</evidence>
<dbReference type="EMBL" id="JAIOIU010000043">
    <property type="protein sequence ID" value="MBZ0159346.1"/>
    <property type="molecule type" value="Genomic_DNA"/>
</dbReference>